<sequence>MLVVLLLCSWWHLAQAMQAVTEDMPPYNWRDDKGEMTGFSVQLLHALLERSGLQLDEKGVQLLPWARAYQTALYQPDIVLFTAARTAERDKLFQWVGPIGPRAIWFWRLASRSDVAPQNLAEATRWRIAAVRNSASAQQLSLDGFESLVNVTDETDKFRMLRRGRVELVTALELGAAFHMRQLGGSLSELTRLFVQDAQYDYYFAVSRGTDPAKVAALQQALDAMRLDGSLERLRQQWLK</sequence>
<dbReference type="PANTHER" id="PTHR38834:SF3">
    <property type="entry name" value="SOLUTE-BINDING PROTEIN FAMILY 3_N-TERMINAL DOMAIN-CONTAINING PROTEIN"/>
    <property type="match status" value="1"/>
</dbReference>
<dbReference type="Gene3D" id="3.40.190.10">
    <property type="entry name" value="Periplasmic binding protein-like II"/>
    <property type="match status" value="2"/>
</dbReference>
<dbReference type="PATRIC" id="fig|652.5.peg.4060"/>
<dbReference type="Pfam" id="PF00497">
    <property type="entry name" value="SBP_bac_3"/>
    <property type="match status" value="1"/>
</dbReference>
<accession>A0A0S2SLS5</accession>
<dbReference type="Proteomes" id="UP000058114">
    <property type="component" value="Chromosome"/>
</dbReference>
<protein>
    <recommendedName>
        <fullName evidence="2">Solute-binding protein family 3/N-terminal domain-containing protein</fullName>
    </recommendedName>
</protein>
<feature type="chain" id="PRO_5006604477" description="Solute-binding protein family 3/N-terminal domain-containing protein" evidence="1">
    <location>
        <begin position="17"/>
        <end position="240"/>
    </location>
</feature>
<dbReference type="EMBL" id="CP013067">
    <property type="protein sequence ID" value="ALP42681.1"/>
    <property type="molecule type" value="Genomic_DNA"/>
</dbReference>
<dbReference type="InterPro" id="IPR001638">
    <property type="entry name" value="Solute-binding_3/MltF_N"/>
</dbReference>
<dbReference type="SUPFAM" id="SSF53850">
    <property type="entry name" value="Periplasmic binding protein-like II"/>
    <property type="match status" value="1"/>
</dbReference>
<dbReference type="KEGG" id="asr:WL1483_3262"/>
<dbReference type="AlphaFoldDB" id="A0A0S2SLS5"/>
<evidence type="ECO:0000256" key="1">
    <source>
        <dbReference type="SAM" id="SignalP"/>
    </source>
</evidence>
<evidence type="ECO:0000313" key="3">
    <source>
        <dbReference type="EMBL" id="ALP42681.1"/>
    </source>
</evidence>
<feature type="domain" description="Solute-binding protein family 3/N-terminal" evidence="2">
    <location>
        <begin position="19"/>
        <end position="240"/>
    </location>
</feature>
<dbReference type="SMART" id="SM00062">
    <property type="entry name" value="PBPb"/>
    <property type="match status" value="1"/>
</dbReference>
<reference evidence="4" key="1">
    <citation type="submission" date="2015-10" db="EMBL/GenBank/DDBJ databases">
        <title>Complete Genome Sequence of Aeromonas schubertii strain WL1483.</title>
        <authorList>
            <person name="Liu L."/>
        </authorList>
    </citation>
    <scope>NUCLEOTIDE SEQUENCE [LARGE SCALE GENOMIC DNA]</scope>
    <source>
        <strain evidence="4">WL1483</strain>
    </source>
</reference>
<dbReference type="PANTHER" id="PTHR38834">
    <property type="entry name" value="PERIPLASMIC SUBSTRATE BINDING PROTEIN FAMILY 3"/>
    <property type="match status" value="1"/>
</dbReference>
<proteinExistence type="predicted"/>
<name>A0A0S2SLS5_9GAMM</name>
<keyword evidence="1" id="KW-0732">Signal</keyword>
<feature type="signal peptide" evidence="1">
    <location>
        <begin position="1"/>
        <end position="16"/>
    </location>
</feature>
<organism evidence="3 4">
    <name type="scientific">Aeromonas schubertii</name>
    <dbReference type="NCBI Taxonomy" id="652"/>
    <lineage>
        <taxon>Bacteria</taxon>
        <taxon>Pseudomonadati</taxon>
        <taxon>Pseudomonadota</taxon>
        <taxon>Gammaproteobacteria</taxon>
        <taxon>Aeromonadales</taxon>
        <taxon>Aeromonadaceae</taxon>
        <taxon>Aeromonas</taxon>
    </lineage>
</organism>
<evidence type="ECO:0000259" key="2">
    <source>
        <dbReference type="SMART" id="SM00062"/>
    </source>
</evidence>
<evidence type="ECO:0000313" key="4">
    <source>
        <dbReference type="Proteomes" id="UP000058114"/>
    </source>
</evidence>
<gene>
    <name evidence="3" type="ORF">WL1483_3262</name>
</gene>
<reference evidence="3 4" key="2">
    <citation type="journal article" date="2016" name="Genome Announc.">
        <title>Complete Genome Sequence of the Highly Virulent Aeromonas schubertii Strain WL1483, Isolated from Diseased Snakehead Fish (Channa argus) in China.</title>
        <authorList>
            <person name="Liu L."/>
            <person name="Li N."/>
            <person name="Zhang D."/>
            <person name="Fu X."/>
            <person name="Shi C."/>
            <person name="Lin Q."/>
            <person name="Hao G."/>
        </authorList>
    </citation>
    <scope>NUCLEOTIDE SEQUENCE [LARGE SCALE GENOMIC DNA]</scope>
    <source>
        <strain evidence="3 4">WL1483</strain>
    </source>
</reference>